<dbReference type="InterPro" id="IPR054384">
    <property type="entry name" value="SecDF_P1_head"/>
</dbReference>
<evidence type="ECO:0000256" key="11">
    <source>
        <dbReference type="SAM" id="MobiDB-lite"/>
    </source>
</evidence>
<keyword evidence="16" id="KW-1185">Reference proteome</keyword>
<dbReference type="GO" id="GO:0065002">
    <property type="term" value="P:intracellular protein transmembrane transport"/>
    <property type="evidence" value="ECO:0007669"/>
    <property type="project" value="UniProtKB-UniRule"/>
</dbReference>
<keyword evidence="8 9" id="KW-0472">Membrane</keyword>
<comment type="caution">
    <text evidence="9">Lacks conserved residue(s) required for the propagation of feature annotation.</text>
</comment>
<sequence length="1032" mass="113244">MQNKGIVRFIAVALILVCCFYLSFSFVTRHFENKAEALRAELGDKAADEYLDSLSSEDHVWLGAWSLDECREMEIGLGLDLKGGMNVILEVSVPDIVDFLAGHKTDEGYRKAFEAAVKDEEKSQSDFISLFVERWKEFGGGRQLNTIFATQQMRDKVNTKSTDEQVIAALQAEVDAAIDNAETVVRTRVDKFGVAQPNIQKLSGQSRIMVEMPGAKKDKDRILKLLSGSADLQFHETYMREEAMPFIGQLHSAYLAEISDIKAEAKEDTTAVAEAEVVEANDTVNALDLAAKKDLAAAEAGNNDQAKSLLNYLVVNDPYHTESLCDVGYARVTDTAEVNKVIYSEIAKKVLPKEMRLYWDAKVSKIENPETGKKTKVLHLYAIKVNDPNGKAPLTGDVVTTAKDDYSNEIGNVGPVVSMQMNTEGTRIWANLTKMNVGRAIAIVLDEVVYSAPRVNGEIPGGSSQISGRFTQADTKDLANTLNSGKMPAPLRVASYQMVGPSLGAQSIQQGVISFIVAFVLLMVVMVLLYNWIPGMLANCALLFNLFFTLGILSSFQAALTMPGIAGIVLTLGTAVDANVLIYERTKEELRKGLNIKEALNLGYSNAFSAIFDSNLTSLLTGIILFVVGTGPIRGFATTLIIGICVSFFTAVFMTRLVYDRQMKNDKWQKLTFSTPLSKNLMQGTKFNFMGSFKVSYAVWAIAIVVFCISFFFRGVSKSIDFTGGRNYVVVLDKEVPVEDVRAAFDGVFAQNDEQSANPGSPASTTIIALGDASNRTVRISTNWDYDVNSPVVDDVIEDSIYSVLSKAELIKAETSKEDFRTPPANEEDTSKGTIVSSTKVGPSVAKTITRSAIISVILALIAIFLYILLRFRNVAFSIGSIVALSLDALVVIGFFSLLHTWVPMSLEIDQTFIGAILTVIGYSINDKVVVFDRIRENMQLYAKRDRKRLFNDSLNQTLARTINTSVTTLIVLLTIFFLGGDSIRSFAFAMILGVVFGTLSSIFIAAPTAYLTMSRKDRMEDLTTEPVEAAK</sequence>
<feature type="transmembrane region" description="Helical" evidence="9">
    <location>
        <begin position="987"/>
        <end position="1012"/>
    </location>
</feature>
<dbReference type="PRINTS" id="PR01755">
    <property type="entry name" value="SECFTRNLCASE"/>
</dbReference>
<dbReference type="Gene3D" id="3.30.1360.200">
    <property type="match status" value="1"/>
</dbReference>
<dbReference type="Pfam" id="PF02355">
    <property type="entry name" value="SecD_SecF_C"/>
    <property type="match status" value="2"/>
</dbReference>
<dbReference type="InterPro" id="IPR022646">
    <property type="entry name" value="SecD/SecF_CS"/>
</dbReference>
<accession>A0A1G7WXY1</accession>
<comment type="similarity">
    <text evidence="9">Belongs to the SecD/SecF family. SecD subfamily.</text>
</comment>
<keyword evidence="3 9" id="KW-1003">Cell membrane</keyword>
<feature type="transmembrane region" description="Helical" evidence="9">
    <location>
        <begin position="512"/>
        <end position="533"/>
    </location>
</feature>
<feature type="transmembrane region" description="Helical" evidence="9">
    <location>
        <begin position="540"/>
        <end position="559"/>
    </location>
</feature>
<feature type="transmembrane region" description="Helical" evidence="9">
    <location>
        <begin position="604"/>
        <end position="629"/>
    </location>
</feature>
<dbReference type="STRING" id="645274.SAMN04487901_10938"/>
<evidence type="ECO:0000259" key="12">
    <source>
        <dbReference type="Pfam" id="PF02355"/>
    </source>
</evidence>
<dbReference type="PANTHER" id="PTHR30081:SF1">
    <property type="entry name" value="PROTEIN TRANSLOCASE SUBUNIT SECD"/>
    <property type="match status" value="1"/>
</dbReference>
<evidence type="ECO:0000256" key="8">
    <source>
        <dbReference type="ARBA" id="ARBA00023136"/>
    </source>
</evidence>
<feature type="transmembrane region" description="Helical" evidence="9">
    <location>
        <begin position="909"/>
        <end position="926"/>
    </location>
</feature>
<dbReference type="NCBIfam" id="TIGR00966">
    <property type="entry name" value="transloc_SecF"/>
    <property type="match status" value="1"/>
</dbReference>
<comment type="similarity">
    <text evidence="10">Belongs to the SecD/SecF family. SecF subfamily.</text>
</comment>
<dbReference type="Pfam" id="PF21760">
    <property type="entry name" value="SecD_1st"/>
    <property type="match status" value="1"/>
</dbReference>
<comment type="subcellular location">
    <subcellularLocation>
        <location evidence="1 9">Cell membrane</location>
        <topology evidence="1 9">Multi-pass membrane protein</topology>
    </subcellularLocation>
</comment>
<evidence type="ECO:0000256" key="5">
    <source>
        <dbReference type="ARBA" id="ARBA00022927"/>
    </source>
</evidence>
<evidence type="ECO:0000313" key="16">
    <source>
        <dbReference type="Proteomes" id="UP000198779"/>
    </source>
</evidence>
<feature type="transmembrane region" description="Helical" evidence="9">
    <location>
        <begin position="853"/>
        <end position="870"/>
    </location>
</feature>
<dbReference type="Proteomes" id="UP000198779">
    <property type="component" value="Unassembled WGS sequence"/>
</dbReference>
<feature type="transmembrane region" description="Helical" evidence="9">
    <location>
        <begin position="565"/>
        <end position="583"/>
    </location>
</feature>
<dbReference type="GO" id="GO:0043952">
    <property type="term" value="P:protein transport by the Sec complex"/>
    <property type="evidence" value="ECO:0007669"/>
    <property type="project" value="UniProtKB-UniRule"/>
</dbReference>
<organism evidence="15 16">
    <name type="scientific">Prevotella communis</name>
    <dbReference type="NCBI Taxonomy" id="2913614"/>
    <lineage>
        <taxon>Bacteria</taxon>
        <taxon>Pseudomonadati</taxon>
        <taxon>Bacteroidota</taxon>
        <taxon>Bacteroidia</taxon>
        <taxon>Bacteroidales</taxon>
        <taxon>Prevotellaceae</taxon>
        <taxon>Prevotella</taxon>
    </lineage>
</organism>
<dbReference type="Gene3D" id="3.30.70.3220">
    <property type="match status" value="1"/>
</dbReference>
<evidence type="ECO:0000256" key="3">
    <source>
        <dbReference type="ARBA" id="ARBA00022475"/>
    </source>
</evidence>
<dbReference type="NCBIfam" id="TIGR00916">
    <property type="entry name" value="2A0604s01"/>
    <property type="match status" value="1"/>
</dbReference>
<reference evidence="16" key="1">
    <citation type="submission" date="2016-10" db="EMBL/GenBank/DDBJ databases">
        <authorList>
            <person name="Varghese N."/>
            <person name="Submissions S."/>
        </authorList>
    </citation>
    <scope>NUCLEOTIDE SEQUENCE [LARGE SCALE GENOMIC DNA]</scope>
    <source>
        <strain evidence="16">BP1-148</strain>
    </source>
</reference>
<feature type="region of interest" description="Disordered" evidence="11">
    <location>
        <begin position="817"/>
        <end position="838"/>
    </location>
</feature>
<dbReference type="FunFam" id="1.20.1640.10:FF:000004">
    <property type="entry name" value="Protein translocase subunit SecD"/>
    <property type="match status" value="1"/>
</dbReference>
<evidence type="ECO:0000256" key="10">
    <source>
        <dbReference type="HAMAP-Rule" id="MF_01464"/>
    </source>
</evidence>
<dbReference type="Pfam" id="PF07549">
    <property type="entry name" value="Sec_GG"/>
    <property type="match status" value="1"/>
</dbReference>
<keyword evidence="5 9" id="KW-0653">Protein transport</keyword>
<evidence type="ECO:0000256" key="7">
    <source>
        <dbReference type="ARBA" id="ARBA00023010"/>
    </source>
</evidence>
<dbReference type="NCBIfam" id="TIGR01129">
    <property type="entry name" value="secD"/>
    <property type="match status" value="1"/>
</dbReference>
<evidence type="ECO:0000256" key="1">
    <source>
        <dbReference type="ARBA" id="ARBA00004651"/>
    </source>
</evidence>
<proteinExistence type="inferred from homology"/>
<comment type="subunit">
    <text evidence="9">Forms a complex with SecF. Part of the essential Sec protein translocation apparatus which comprises SecA, SecYEG and auxiliary proteins SecDF. Other proteins may also be involved.</text>
</comment>
<dbReference type="HAMAP" id="MF_01463_B">
    <property type="entry name" value="SecD_B"/>
    <property type="match status" value="1"/>
</dbReference>
<keyword evidence="7 9" id="KW-0811">Translocation</keyword>
<dbReference type="InterPro" id="IPR055344">
    <property type="entry name" value="SecD_SecF_C_bact"/>
</dbReference>
<evidence type="ECO:0000256" key="9">
    <source>
        <dbReference type="HAMAP-Rule" id="MF_01463"/>
    </source>
</evidence>
<dbReference type="HAMAP" id="MF_01464_B">
    <property type="entry name" value="SecF_B"/>
    <property type="match status" value="1"/>
</dbReference>
<feature type="domain" description="SecDF P1 head subdomain" evidence="14">
    <location>
        <begin position="391"/>
        <end position="489"/>
    </location>
</feature>
<dbReference type="InterPro" id="IPR005665">
    <property type="entry name" value="SecF_bac"/>
</dbReference>
<dbReference type="Gene3D" id="1.20.1640.10">
    <property type="entry name" value="Multidrug efflux transporter AcrB transmembrane domain"/>
    <property type="match status" value="2"/>
</dbReference>
<evidence type="ECO:0000256" key="6">
    <source>
        <dbReference type="ARBA" id="ARBA00022989"/>
    </source>
</evidence>
<dbReference type="PANTHER" id="PTHR30081">
    <property type="entry name" value="PROTEIN-EXPORT MEMBRANE PROTEIN SEC"/>
    <property type="match status" value="1"/>
</dbReference>
<feature type="domain" description="Protein export membrane protein SecD/SecF C-terminal" evidence="12">
    <location>
        <begin position="492"/>
        <end position="656"/>
    </location>
</feature>
<dbReference type="AlphaFoldDB" id="A0A1G7WXY1"/>
<feature type="transmembrane region" description="Helical" evidence="9">
    <location>
        <begin position="882"/>
        <end position="903"/>
    </location>
</feature>
<dbReference type="GO" id="GO:0006605">
    <property type="term" value="P:protein targeting"/>
    <property type="evidence" value="ECO:0007669"/>
    <property type="project" value="UniProtKB-UniRule"/>
</dbReference>
<dbReference type="InterPro" id="IPR022813">
    <property type="entry name" value="SecD/SecF_arch_bac"/>
</dbReference>
<keyword evidence="2 9" id="KW-0813">Transport</keyword>
<evidence type="ECO:0000259" key="14">
    <source>
        <dbReference type="Pfam" id="PF22599"/>
    </source>
</evidence>
<dbReference type="InterPro" id="IPR048634">
    <property type="entry name" value="SecD_SecF_C"/>
</dbReference>
<evidence type="ECO:0000313" key="15">
    <source>
        <dbReference type="EMBL" id="SDG76782.1"/>
    </source>
</evidence>
<dbReference type="EMBL" id="FNCQ01000009">
    <property type="protein sequence ID" value="SDG76782.1"/>
    <property type="molecule type" value="Genomic_DNA"/>
</dbReference>
<feature type="transmembrane region" description="Helical" evidence="9">
    <location>
        <begin position="695"/>
        <end position="713"/>
    </location>
</feature>
<dbReference type="NCBIfam" id="NF009585">
    <property type="entry name" value="PRK13024.1-5"/>
    <property type="match status" value="1"/>
</dbReference>
<dbReference type="RefSeq" id="WP_091817613.1">
    <property type="nucleotide sequence ID" value="NZ_FNCQ01000009.1"/>
</dbReference>
<feature type="domain" description="Protein export membrane protein SecD/SecF C-terminal" evidence="12">
    <location>
        <begin position="832"/>
        <end position="1011"/>
    </location>
</feature>
<dbReference type="GO" id="GO:0005886">
    <property type="term" value="C:plasma membrane"/>
    <property type="evidence" value="ECO:0007669"/>
    <property type="project" value="UniProtKB-SubCell"/>
</dbReference>
<evidence type="ECO:0000256" key="4">
    <source>
        <dbReference type="ARBA" id="ARBA00022692"/>
    </source>
</evidence>
<keyword evidence="4 9" id="KW-0812">Transmembrane</keyword>
<feature type="transmembrane region" description="Helical" evidence="9">
    <location>
        <begin position="958"/>
        <end position="981"/>
    </location>
</feature>
<evidence type="ECO:0000259" key="13">
    <source>
        <dbReference type="Pfam" id="PF21760"/>
    </source>
</evidence>
<comment type="subunit">
    <text evidence="10">Forms a complex with SecD. Part of the essential Sec protein translocation apparatus which comprises SecA, SecYEG and auxiliary proteins SecDF. Other proteins may also be involved.</text>
</comment>
<dbReference type="SUPFAM" id="SSF82866">
    <property type="entry name" value="Multidrug efflux transporter AcrB transmembrane domain"/>
    <property type="match status" value="2"/>
</dbReference>
<evidence type="ECO:0000256" key="2">
    <source>
        <dbReference type="ARBA" id="ARBA00022448"/>
    </source>
</evidence>
<feature type="transmembrane region" description="Helical" evidence="9">
    <location>
        <begin position="635"/>
        <end position="659"/>
    </location>
</feature>
<dbReference type="InterPro" id="IPR005791">
    <property type="entry name" value="SecD"/>
</dbReference>
<dbReference type="Pfam" id="PF22599">
    <property type="entry name" value="SecDF_P1_head"/>
    <property type="match status" value="1"/>
</dbReference>
<dbReference type="InterPro" id="IPR022645">
    <property type="entry name" value="SecD/SecF_bac"/>
</dbReference>
<gene>
    <name evidence="10" type="primary">secF</name>
    <name evidence="9" type="synonym">secD</name>
    <name evidence="15" type="ORF">SAMN04487901_10938</name>
</gene>
<dbReference type="InterPro" id="IPR048631">
    <property type="entry name" value="SecD_1st"/>
</dbReference>
<name>A0A1G7WXY1_9BACT</name>
<keyword evidence="6 9" id="KW-1133">Transmembrane helix</keyword>
<feature type="domain" description="Protein translocase subunit SecDF P1" evidence="13">
    <location>
        <begin position="179"/>
        <end position="236"/>
    </location>
</feature>
<protein>
    <recommendedName>
        <fullName evidence="9 10">Multifunctional fusion protein</fullName>
    </recommendedName>
    <domain>
        <recommendedName>
            <fullName evidence="9">Protein translocase subunit SecD</fullName>
        </recommendedName>
    </domain>
    <domain>
        <recommendedName>
            <fullName evidence="10">Protein-export membrane protein SecF</fullName>
        </recommendedName>
    </domain>
</protein>
<dbReference type="GO" id="GO:0015450">
    <property type="term" value="F:protein-transporting ATPase activity"/>
    <property type="evidence" value="ECO:0007669"/>
    <property type="project" value="InterPro"/>
</dbReference>
<comment type="function">
    <text evidence="9">Part of the Sec protein translocase complex. Interacts with the SecYEG preprotein conducting channel. SecDF uses the proton motive force (PMF) to complete protein translocation after the ATP-dependent function of SecA.</text>
</comment>